<dbReference type="Pfam" id="PF01847">
    <property type="entry name" value="VHL"/>
    <property type="match status" value="1"/>
</dbReference>
<dbReference type="SUPFAM" id="SSF49468">
    <property type="entry name" value="VHL"/>
    <property type="match status" value="1"/>
</dbReference>
<keyword evidence="2" id="KW-1133">Transmembrane helix</keyword>
<keyword evidence="2" id="KW-0812">Transmembrane</keyword>
<evidence type="ECO:0000313" key="4">
    <source>
        <dbReference type="EMBL" id="GAA1500192.1"/>
    </source>
</evidence>
<name>A0ABN1ZJU8_9ACTN</name>
<dbReference type="Proteomes" id="UP001501470">
    <property type="component" value="Unassembled WGS sequence"/>
</dbReference>
<comment type="caution">
    <text evidence="4">The sequence shown here is derived from an EMBL/GenBank/DDBJ whole genome shotgun (WGS) entry which is preliminary data.</text>
</comment>
<accession>A0ABN1ZJU8</accession>
<sequence length="224" mass="23550">MTMPPDDRRPPAPWSPPPGPQPWTPPPSPPQAQPHPYPPPHHLPRRGNPPRGGGLLPWVVGAAILGVLALLVGAAVIVVRLASDDGDDPSVAAPPATTAASATTAAATPATGETVPPRLPERPETSTPPALPELATRPVTEEGTLRSGTTGAATAVTFVNTRKDAVTVHWLDFDGKRVRYQQMPHDTSYTQQTYASHAWLVCGYDETPLLIAVAAAQPGLVTIR</sequence>
<keyword evidence="5" id="KW-1185">Reference proteome</keyword>
<organism evidence="4 5">
    <name type="scientific">Dactylosporangium maewongense</name>
    <dbReference type="NCBI Taxonomy" id="634393"/>
    <lineage>
        <taxon>Bacteria</taxon>
        <taxon>Bacillati</taxon>
        <taxon>Actinomycetota</taxon>
        <taxon>Actinomycetes</taxon>
        <taxon>Micromonosporales</taxon>
        <taxon>Micromonosporaceae</taxon>
        <taxon>Dactylosporangium</taxon>
    </lineage>
</organism>
<dbReference type="InterPro" id="IPR036208">
    <property type="entry name" value="VHL_sf"/>
</dbReference>
<dbReference type="Gene3D" id="2.60.40.780">
    <property type="entry name" value="von Hippel-Lindau disease tumour suppressor, beta domain"/>
    <property type="match status" value="1"/>
</dbReference>
<feature type="domain" description="von Hippel-Lindau disease tumour suppressor beta" evidence="3">
    <location>
        <begin position="146"/>
        <end position="201"/>
    </location>
</feature>
<proteinExistence type="predicted"/>
<feature type="compositionally biased region" description="Low complexity" evidence="1">
    <location>
        <begin position="93"/>
        <end position="111"/>
    </location>
</feature>
<feature type="transmembrane region" description="Helical" evidence="2">
    <location>
        <begin position="55"/>
        <end position="79"/>
    </location>
</feature>
<dbReference type="EMBL" id="BAAAQD010000001">
    <property type="protein sequence ID" value="GAA1500192.1"/>
    <property type="molecule type" value="Genomic_DNA"/>
</dbReference>
<reference evidence="4 5" key="1">
    <citation type="journal article" date="2019" name="Int. J. Syst. Evol. Microbiol.">
        <title>The Global Catalogue of Microorganisms (GCM) 10K type strain sequencing project: providing services to taxonomists for standard genome sequencing and annotation.</title>
        <authorList>
            <consortium name="The Broad Institute Genomics Platform"/>
            <consortium name="The Broad Institute Genome Sequencing Center for Infectious Disease"/>
            <person name="Wu L."/>
            <person name="Ma J."/>
        </authorList>
    </citation>
    <scope>NUCLEOTIDE SEQUENCE [LARGE SCALE GENOMIC DNA]</scope>
    <source>
        <strain evidence="4 5">JCM 15933</strain>
    </source>
</reference>
<feature type="region of interest" description="Disordered" evidence="1">
    <location>
        <begin position="84"/>
        <end position="148"/>
    </location>
</feature>
<protein>
    <recommendedName>
        <fullName evidence="3">von Hippel-Lindau disease tumour suppressor beta domain-containing protein</fullName>
    </recommendedName>
</protein>
<feature type="region of interest" description="Disordered" evidence="1">
    <location>
        <begin position="1"/>
        <end position="49"/>
    </location>
</feature>
<gene>
    <name evidence="4" type="ORF">GCM10009827_005220</name>
</gene>
<dbReference type="InterPro" id="IPR024053">
    <property type="entry name" value="VHL_beta_dom"/>
</dbReference>
<evidence type="ECO:0000256" key="2">
    <source>
        <dbReference type="SAM" id="Phobius"/>
    </source>
</evidence>
<feature type="compositionally biased region" description="Pro residues" evidence="1">
    <location>
        <begin position="11"/>
        <end position="41"/>
    </location>
</feature>
<keyword evidence="2" id="KW-0472">Membrane</keyword>
<evidence type="ECO:0000313" key="5">
    <source>
        <dbReference type="Proteomes" id="UP001501470"/>
    </source>
</evidence>
<feature type="compositionally biased region" description="Basic and acidic residues" evidence="1">
    <location>
        <begin position="1"/>
        <end position="10"/>
    </location>
</feature>
<dbReference type="InterPro" id="IPR037140">
    <property type="entry name" value="VHL_beta_dom_sf"/>
</dbReference>
<evidence type="ECO:0000256" key="1">
    <source>
        <dbReference type="SAM" id="MobiDB-lite"/>
    </source>
</evidence>
<evidence type="ECO:0000259" key="3">
    <source>
        <dbReference type="Pfam" id="PF01847"/>
    </source>
</evidence>